<protein>
    <submittedName>
        <fullName evidence="3">Tripartite tricarboxylate transporter TctB family protein</fullName>
    </submittedName>
</protein>
<feature type="transmembrane region" description="Helical" evidence="1">
    <location>
        <begin position="55"/>
        <end position="76"/>
    </location>
</feature>
<sequence>MSTIDTTPSVPDTGPPRQDRAQYGLAALLAVVGAFTVYDASTLEVGFADPVGPRLFPYVVGAALLVLAVLLVVATARGDVAEPEGGEDVDLSAKPDWVTVTKLVGVIVFVIATVSWLGWAISGAALFAASAWCLGSRTPWRDGLVGLVLAVASWYAFYVGLGIPLTPGVLDGVL</sequence>
<proteinExistence type="predicted"/>
<gene>
    <name evidence="3" type="ORF">EKO23_00020</name>
</gene>
<dbReference type="Pfam" id="PF07331">
    <property type="entry name" value="TctB"/>
    <property type="match status" value="1"/>
</dbReference>
<dbReference type="OrthoDB" id="5119225at2"/>
<evidence type="ECO:0000313" key="3">
    <source>
        <dbReference type="EMBL" id="RYP88871.1"/>
    </source>
</evidence>
<evidence type="ECO:0000259" key="2">
    <source>
        <dbReference type="Pfam" id="PF07331"/>
    </source>
</evidence>
<organism evidence="3 4">
    <name type="scientific">Nocardioides guangzhouensis</name>
    <dbReference type="NCBI Taxonomy" id="2497878"/>
    <lineage>
        <taxon>Bacteria</taxon>
        <taxon>Bacillati</taxon>
        <taxon>Actinomycetota</taxon>
        <taxon>Actinomycetes</taxon>
        <taxon>Propionibacteriales</taxon>
        <taxon>Nocardioidaceae</taxon>
        <taxon>Nocardioides</taxon>
    </lineage>
</organism>
<feature type="transmembrane region" description="Helical" evidence="1">
    <location>
        <begin position="103"/>
        <end position="132"/>
    </location>
</feature>
<dbReference type="EMBL" id="SDKM01000001">
    <property type="protein sequence ID" value="RYP88871.1"/>
    <property type="molecule type" value="Genomic_DNA"/>
</dbReference>
<accession>A0A4Q4ZMM5</accession>
<evidence type="ECO:0000256" key="1">
    <source>
        <dbReference type="SAM" id="Phobius"/>
    </source>
</evidence>
<feature type="transmembrane region" description="Helical" evidence="1">
    <location>
        <begin position="144"/>
        <end position="165"/>
    </location>
</feature>
<dbReference type="RefSeq" id="WP_134712812.1">
    <property type="nucleotide sequence ID" value="NZ_SDKM01000001.1"/>
</dbReference>
<feature type="transmembrane region" description="Helical" evidence="1">
    <location>
        <begin position="23"/>
        <end position="43"/>
    </location>
</feature>
<keyword evidence="1" id="KW-0472">Membrane</keyword>
<dbReference type="AlphaFoldDB" id="A0A4Q4ZMM5"/>
<keyword evidence="4" id="KW-1185">Reference proteome</keyword>
<reference evidence="3 4" key="1">
    <citation type="submission" date="2019-01" db="EMBL/GenBank/DDBJ databases">
        <title>Nocardioides guangzhouensis sp. nov., an actinobacterium isolated from soil.</title>
        <authorList>
            <person name="Fu Y."/>
            <person name="Cai Y."/>
            <person name="Lin Z."/>
            <person name="Chen P."/>
        </authorList>
    </citation>
    <scope>NUCLEOTIDE SEQUENCE [LARGE SCALE GENOMIC DNA]</scope>
    <source>
        <strain evidence="3 4">130</strain>
    </source>
</reference>
<name>A0A4Q4ZMM5_9ACTN</name>
<evidence type="ECO:0000313" key="4">
    <source>
        <dbReference type="Proteomes" id="UP000295198"/>
    </source>
</evidence>
<feature type="domain" description="DUF1468" evidence="2">
    <location>
        <begin position="26"/>
        <end position="165"/>
    </location>
</feature>
<dbReference type="InterPro" id="IPR009936">
    <property type="entry name" value="DUF1468"/>
</dbReference>
<comment type="caution">
    <text evidence="3">The sequence shown here is derived from an EMBL/GenBank/DDBJ whole genome shotgun (WGS) entry which is preliminary data.</text>
</comment>
<keyword evidence="1" id="KW-1133">Transmembrane helix</keyword>
<keyword evidence="1" id="KW-0812">Transmembrane</keyword>
<dbReference type="Proteomes" id="UP000295198">
    <property type="component" value="Unassembled WGS sequence"/>
</dbReference>